<dbReference type="OrthoDB" id="9807902at2"/>
<keyword evidence="2" id="KW-0282">Flagellum</keyword>
<dbReference type="Pfam" id="PF05488">
    <property type="entry name" value="PAAR_motif"/>
    <property type="match status" value="1"/>
</dbReference>
<proteinExistence type="predicted"/>
<dbReference type="AlphaFoldDB" id="A0A518X9K3"/>
<reference evidence="2 3" key="1">
    <citation type="submission" date="2018-10" db="EMBL/GenBank/DDBJ databases">
        <title>Genome Sequencing of Pantoea dispersa DSM 32899.</title>
        <authorList>
            <person name="Nawrath M."/>
            <person name="Ottenheim C."/>
            <person name="Wilm A."/>
            <person name="Zimmermann W."/>
            <person name="Wu J.C."/>
        </authorList>
    </citation>
    <scope>NUCLEOTIDE SEQUENCE [LARGE SCALE GENOMIC DNA]</scope>
    <source>
        <strain evidence="2 3">DSM 32899</strain>
    </source>
</reference>
<dbReference type="Proteomes" id="UP000319411">
    <property type="component" value="Chromosome"/>
</dbReference>
<keyword evidence="2" id="KW-0969">Cilium</keyword>
<evidence type="ECO:0000313" key="2">
    <source>
        <dbReference type="EMBL" id="QDY40883.1"/>
    </source>
</evidence>
<evidence type="ECO:0000313" key="3">
    <source>
        <dbReference type="Proteomes" id="UP000319411"/>
    </source>
</evidence>
<accession>A0A518X9K3</accession>
<dbReference type="EMBL" id="CP032702">
    <property type="protein sequence ID" value="QDY40883.1"/>
    <property type="molecule type" value="Genomic_DNA"/>
</dbReference>
<feature type="region of interest" description="Disordered" evidence="1">
    <location>
        <begin position="70"/>
        <end position="94"/>
    </location>
</feature>
<organism evidence="2 3">
    <name type="scientific">Candidatus Pantoea soli</name>
    <dbReference type="NCBI Taxonomy" id="3098669"/>
    <lineage>
        <taxon>Bacteria</taxon>
        <taxon>Pseudomonadati</taxon>
        <taxon>Pseudomonadota</taxon>
        <taxon>Gammaproteobacteria</taxon>
        <taxon>Enterobacterales</taxon>
        <taxon>Erwiniaceae</taxon>
        <taxon>Pantoea</taxon>
    </lineage>
</organism>
<dbReference type="KEGG" id="pdis:D8B20_02720"/>
<name>A0A518X9K3_9GAMM</name>
<dbReference type="Gene3D" id="2.60.200.60">
    <property type="match status" value="1"/>
</dbReference>
<evidence type="ECO:0000256" key="1">
    <source>
        <dbReference type="SAM" id="MobiDB-lite"/>
    </source>
</evidence>
<dbReference type="InterPro" id="IPR008727">
    <property type="entry name" value="PAAR_motif"/>
</dbReference>
<dbReference type="RefSeq" id="WP_145886898.1">
    <property type="nucleotide sequence ID" value="NZ_CP032702.1"/>
</dbReference>
<sequence>MGQPAARAIIDISAHTGPIQSGSPDVIIGGFPAARKGDTLSCSDHGNGLIIGGSGTVLVNGIPLARKGDKTHCNAGGTPPPADSKPAGPHYWGGSLAKKAGEDGMLHGEIYDARVLGAYASLEDKNLNGDFDTASAGFALSDITLGNLKSQDLLRGEMRTKVAVANATGSLYGGGNDIYGLNTNATATGIQYGGSAAAGKEGTLYGGVAGDVTIGSAEAKAVGEIYSGNKGRYGFTLEGGAEAKGVKGEVSGNIDILGIVSGEAKADASLGSVGLSGGGSFFWDTTDSSANLRVAGGAAALIGLKGDASLKVAFKPILDFFDSLYGDDETVKTPKQPRGDGTIKTGCVTVLIGD</sequence>
<protein>
    <submittedName>
        <fullName evidence="2">Flagellar biosynthesis protein FlgH</fullName>
    </submittedName>
</protein>
<keyword evidence="3" id="KW-1185">Reference proteome</keyword>
<gene>
    <name evidence="2" type="ORF">D8B20_02720</name>
</gene>
<keyword evidence="2" id="KW-0966">Cell projection</keyword>